<feature type="region of interest" description="Disordered" evidence="8">
    <location>
        <begin position="265"/>
        <end position="292"/>
    </location>
</feature>
<evidence type="ECO:0000259" key="9">
    <source>
        <dbReference type="PROSITE" id="PS50011"/>
    </source>
</evidence>
<keyword evidence="2" id="KW-0808">Transferase</keyword>
<evidence type="ECO:0000256" key="8">
    <source>
        <dbReference type="SAM" id="MobiDB-lite"/>
    </source>
</evidence>
<dbReference type="EMBL" id="JAJAGO010000015">
    <property type="protein sequence ID" value="MCT2593666.1"/>
    <property type="molecule type" value="Genomic_DNA"/>
</dbReference>
<dbReference type="Gene3D" id="1.10.510.10">
    <property type="entry name" value="Transferase(Phosphotransferase) domain 1"/>
    <property type="match status" value="1"/>
</dbReference>
<feature type="compositionally biased region" description="Basic and acidic residues" evidence="8">
    <location>
        <begin position="265"/>
        <end position="275"/>
    </location>
</feature>
<evidence type="ECO:0000313" key="10">
    <source>
        <dbReference type="EMBL" id="MCT2593666.1"/>
    </source>
</evidence>
<dbReference type="PROSITE" id="PS00107">
    <property type="entry name" value="PROTEIN_KINASE_ATP"/>
    <property type="match status" value="1"/>
</dbReference>
<keyword evidence="5 10" id="KW-0418">Kinase</keyword>
<evidence type="ECO:0000256" key="2">
    <source>
        <dbReference type="ARBA" id="ARBA00022679"/>
    </source>
</evidence>
<dbReference type="PROSITE" id="PS50011">
    <property type="entry name" value="PROTEIN_KINASE_DOM"/>
    <property type="match status" value="1"/>
</dbReference>
<dbReference type="Proteomes" id="UP001156389">
    <property type="component" value="Unassembled WGS sequence"/>
</dbReference>
<keyword evidence="11" id="KW-1185">Reference proteome</keyword>
<dbReference type="Gene3D" id="3.40.50.2300">
    <property type="match status" value="2"/>
</dbReference>
<dbReference type="SUPFAM" id="SSF53822">
    <property type="entry name" value="Periplasmic binding protein-like I"/>
    <property type="match status" value="1"/>
</dbReference>
<dbReference type="SMART" id="SM00220">
    <property type="entry name" value="S_TKc"/>
    <property type="match status" value="1"/>
</dbReference>
<dbReference type="SUPFAM" id="SSF56112">
    <property type="entry name" value="Protein kinase-like (PK-like)"/>
    <property type="match status" value="1"/>
</dbReference>
<reference evidence="10 11" key="1">
    <citation type="submission" date="2021-10" db="EMBL/GenBank/DDBJ databases">
        <title>Streptomyces gossypii sp. nov., isolated from soil collected from cotton field.</title>
        <authorList>
            <person name="Ge X."/>
            <person name="Chen X."/>
            <person name="Liu W."/>
        </authorList>
    </citation>
    <scope>NUCLEOTIDE SEQUENCE [LARGE SCALE GENOMIC DNA]</scope>
    <source>
        <strain evidence="10 11">N2-109</strain>
    </source>
</reference>
<accession>A0ABT2K114</accession>
<evidence type="ECO:0000256" key="3">
    <source>
        <dbReference type="ARBA" id="ARBA00022729"/>
    </source>
</evidence>
<comment type="caution">
    <text evidence="10">The sequence shown here is derived from an EMBL/GenBank/DDBJ whole genome shotgun (WGS) entry which is preliminary data.</text>
</comment>
<dbReference type="InterPro" id="IPR011009">
    <property type="entry name" value="Kinase-like_dom_sf"/>
</dbReference>
<comment type="similarity">
    <text evidence="1">Belongs to the leucine-binding protein family.</text>
</comment>
<evidence type="ECO:0000256" key="7">
    <source>
        <dbReference type="PROSITE-ProRule" id="PRU10141"/>
    </source>
</evidence>
<gene>
    <name evidence="10" type="ORF">LHJ74_27810</name>
</gene>
<dbReference type="PANTHER" id="PTHR43289:SF34">
    <property type="entry name" value="SERINE_THREONINE-PROTEIN KINASE YBDM-RELATED"/>
    <property type="match status" value="1"/>
</dbReference>
<keyword evidence="4 7" id="KW-0547">Nucleotide-binding</keyword>
<dbReference type="InterPro" id="IPR017441">
    <property type="entry name" value="Protein_kinase_ATP_BS"/>
</dbReference>
<dbReference type="RefSeq" id="WP_260221046.1">
    <property type="nucleotide sequence ID" value="NZ_JAJAGO010000015.1"/>
</dbReference>
<dbReference type="GO" id="GO:0016301">
    <property type="term" value="F:kinase activity"/>
    <property type="evidence" value="ECO:0007669"/>
    <property type="project" value="UniProtKB-KW"/>
</dbReference>
<dbReference type="Pfam" id="PF00069">
    <property type="entry name" value="Pkinase"/>
    <property type="match status" value="1"/>
</dbReference>
<dbReference type="InterPro" id="IPR000719">
    <property type="entry name" value="Prot_kinase_dom"/>
</dbReference>
<organism evidence="10 11">
    <name type="scientific">Streptomyces gossypii</name>
    <dbReference type="NCBI Taxonomy" id="2883101"/>
    <lineage>
        <taxon>Bacteria</taxon>
        <taxon>Bacillati</taxon>
        <taxon>Actinomycetota</taxon>
        <taxon>Actinomycetes</taxon>
        <taxon>Kitasatosporales</taxon>
        <taxon>Streptomycetaceae</taxon>
        <taxon>Streptomyces</taxon>
    </lineage>
</organism>
<evidence type="ECO:0000256" key="6">
    <source>
        <dbReference type="ARBA" id="ARBA00022840"/>
    </source>
</evidence>
<evidence type="ECO:0000256" key="1">
    <source>
        <dbReference type="ARBA" id="ARBA00010062"/>
    </source>
</evidence>
<name>A0ABT2K114_9ACTN</name>
<proteinExistence type="inferred from homology"/>
<dbReference type="InterPro" id="IPR008271">
    <property type="entry name" value="Ser/Thr_kinase_AS"/>
</dbReference>
<evidence type="ECO:0000256" key="5">
    <source>
        <dbReference type="ARBA" id="ARBA00022777"/>
    </source>
</evidence>
<sequence>MRALRAVDPEEVGGHRLLARLGAGGMGVVYLARSSGGAVVALKVIRAEHAADAQFRARFRREAEIARDLTGPWLVPVTSADAEAEEPWLATSYVPGPSLAEAVRAHGALPERSVRLLGARLASALADVHAAGLVHRDVKPGNVLLALDGPRLIDFGIARSAGPSALTLTDAVVGTPGYLAPEQTRATGDEVGPASDVFGLGCVLAYAASGRRPFGTGELAAVLFRTVHEPPDTAGLPEGLSGIVLGCLAKEPGERPSAADLRETLLPDSDARTDPDTDTGPGPQARDGAWLPPSVVRLVAARSSGALDPPPPEPRRPEPPVPEADGGATPSRRQLLAAGAAGAVALVGGITAYLATRPGDATAGGTGTGAGPRPVLTVGYHADLSGKGKAVGQAQERGIRLAVEAHNSRRKSRFTLALETFDDRGDTERAEETARKVIADPAIRAVIGPTSTAAAHAAGPLYEKARMAMVLVNVPDSDEVSSTRLTNLLVTRASDAALTTAFIDYLTRVREVTRTAVIDDREAGDLGWDWTTTLRELPPSEGTTTVHTLPAGDDDVRGAVRQALAARPKPQAVVYSGVSPLRAARCARALAQEGFTGARVSFQPVMTPAFLKEAGGAAEGWWFSAPYVDPRADDSRIAAFRKAHRARFKAEPGRWAAEAYDAVGLLARGLGAVDDLTDISRAPVTRQILAARHDGLAKTLRYVPGTTHSLGHTGTQFLYRVRDGTYEYLGPHEQVDDDT</sequence>
<dbReference type="PROSITE" id="PS00108">
    <property type="entry name" value="PROTEIN_KINASE_ST"/>
    <property type="match status" value="1"/>
</dbReference>
<feature type="binding site" evidence="7">
    <location>
        <position position="43"/>
    </location>
    <ligand>
        <name>ATP</name>
        <dbReference type="ChEBI" id="CHEBI:30616"/>
    </ligand>
</feature>
<dbReference type="CDD" id="cd14014">
    <property type="entry name" value="STKc_PknB_like"/>
    <property type="match status" value="1"/>
</dbReference>
<dbReference type="InterPro" id="IPR028082">
    <property type="entry name" value="Peripla_BP_I"/>
</dbReference>
<evidence type="ECO:0000256" key="4">
    <source>
        <dbReference type="ARBA" id="ARBA00022741"/>
    </source>
</evidence>
<evidence type="ECO:0000313" key="11">
    <source>
        <dbReference type="Proteomes" id="UP001156389"/>
    </source>
</evidence>
<dbReference type="PANTHER" id="PTHR43289">
    <property type="entry name" value="MITOGEN-ACTIVATED PROTEIN KINASE KINASE KINASE 20-RELATED"/>
    <property type="match status" value="1"/>
</dbReference>
<protein>
    <submittedName>
        <fullName evidence="10">Bifunctional serine/threonine-protein kinase/ABC transporter substrate-binding protein</fullName>
    </submittedName>
</protein>
<feature type="region of interest" description="Disordered" evidence="8">
    <location>
        <begin position="304"/>
        <end position="330"/>
    </location>
</feature>
<dbReference type="Gene3D" id="3.30.200.20">
    <property type="entry name" value="Phosphorylase Kinase, domain 1"/>
    <property type="match status" value="1"/>
</dbReference>
<keyword evidence="3" id="KW-0732">Signal</keyword>
<keyword evidence="6 7" id="KW-0067">ATP-binding</keyword>
<dbReference type="Pfam" id="PF13458">
    <property type="entry name" value="Peripla_BP_6"/>
    <property type="match status" value="1"/>
</dbReference>
<dbReference type="InterPro" id="IPR028081">
    <property type="entry name" value="Leu-bd"/>
</dbReference>
<feature type="domain" description="Protein kinase" evidence="9">
    <location>
        <begin position="15"/>
        <end position="266"/>
    </location>
</feature>